<evidence type="ECO:0000256" key="17">
    <source>
        <dbReference type="SAM" id="MobiDB-lite"/>
    </source>
</evidence>
<dbReference type="InterPro" id="IPR005821">
    <property type="entry name" value="Ion_trans_dom"/>
</dbReference>
<keyword evidence="2" id="KW-0813">Transport</keyword>
<keyword evidence="5" id="KW-0109">Calcium transport</keyword>
<evidence type="ECO:0000256" key="5">
    <source>
        <dbReference type="ARBA" id="ARBA00022568"/>
    </source>
</evidence>
<feature type="compositionally biased region" description="Polar residues" evidence="17">
    <location>
        <begin position="216"/>
        <end position="226"/>
    </location>
</feature>
<feature type="compositionally biased region" description="Polar residues" evidence="17">
    <location>
        <begin position="300"/>
        <end position="310"/>
    </location>
</feature>
<comment type="similarity">
    <text evidence="15">Belongs to the calcium channel alpha-1 subunit (TC 1.A.1.11) family.</text>
</comment>
<evidence type="ECO:0000313" key="20">
    <source>
        <dbReference type="EMBL" id="KAG0690838.1"/>
    </source>
</evidence>
<feature type="transmembrane region" description="Helical" evidence="18">
    <location>
        <begin position="1162"/>
        <end position="1187"/>
    </location>
</feature>
<sequence length="2232" mass="256785">MPPLNNPPRIVFSKSTLDNSVDHIDDTDDSNNNTIDSDDDMFSELELIPTNGNENGNGNNHINTSPNVNVRRSINTSRNPLDTTYKRLSIFTDNNETAEDQVLHTINKLKKKNNSHQTINSHNIQKLDTVNNKNKKHSLKIIIPDNNNSMKKLSPGKSPLSSTHPSPRLSPRLNTPITFQTFPNQTKDQLEDDFSSALDDALFKSVWMPSKDNKSSLKTSHSFRYGNSNSSNVSNTLNTSNSSLRQRKRNSRTSFSGSRSRSNSISFNHDLENNDAIPLDNLNFKVPIIQVDNYMDGLSPTHQSFNSPELNTTNNNFNNRKEMKSEDENISNGSEFNSIPPPSAISITTDTPDSNIRSSMVTKVFAKISNLVNSDTVDLIPSGKSEENIDNISFISNRDTSISNNNSNSPDDPFILDNNLLNSSDKINEGLDIESIFTYYMDETERNNLLENTQDEIYQLDPFADKANHSIGNNNSQAQNALPLEIEIDTDSNDEDLPLFGKSLRHFGPESDLRKSCYLLLTYPPMNQVLTLMLIIQVAILFYQQWKFENGYVFAGKYTWIDWILFVFYSIYTVEMFSKIIAFGFYDDSQMVKILRLQRYQSELQKFYSKIRASLKGSKYFGKSKSFFSDKYKRIKIKSKNRNIFKNSSLVNLNLIPNKSDKKNENTFIDDQSSGTDNVTIDPKEKYKDHPIHYPYLRTEWNRIDFVSIICFWISFFLSLNGTDIGKYQVFRSLMCLRILRLLNITKGSRVILRGLRDAAIQSKQVVVLLLCFWFLLSIVGVESFKASFRRHCVWTNPNNSTDTYSNEFQFCGSYLDPITLAELPYIDDKYMSSGTVKGYTCPVNSQCIMTENPYNGRVSFDNIAQSLQSVFVIMSANTFTDLMYYTMDSDSMVSSLFFIISIFVLAVWMINLVVAVIIHSYKTEEKSRKQHTSWHKKYQDKYMDFTSNSKLFIISKRFDIIFVMIILVSFIISATKKRHNGELNAKYNYLDFITSIIMMVEILCRIGLFIYAGNWRVFFYSIFNWVDLFSSILSLVFSLPPIFKALDSIVYGWLSVFGIIRFYRVVMFITPVRKSWELALKRTKPFAELVLFGFMLLCFVSIIMSRLFEGVVPVSEMDDNQWIMYNLPNCVVSLFIITTTENWTEVLYTTEQYASNTFTSFCISIYLLSWFVISNTVLLSIFIAIITDNLELPESEKKVNQIKQFVKSCVSKVKNNKHEGLVDLMKNNFDRNAVSDEANNFINHMNELLVSNGQAPIDVDNFDVDEDMIRQSVRRLRKSVFKEKLPFLYKYVNKFRSKVFKFLNDSIHTIDVTLADTNPFSDYDPANYQRRNEQNIDRSLMIFTNYNPIRRFCQMLISPNNLERTEGRQPAPKLMYAFNVFMFLASVVVVILACYETPLYRGSISNTLTYKIWTSYADIVFMVIFSIEFFIKIIADGCLWGPRAYFKSTWNDLDFIVLLSFWVTVLSVLNNNYSLVVTFGALKALRAFRLLTITKESQLVFHFAIISGAYKILSAAMVSLSLLIPFALWGLNIFSDELSYCSDGVSDLENCSLEYYNEVFKWEIYSPNYVETPYLSFDNFAASIKGLFEILSLEGWVDMLTNVMNITKYGQQPSTFASSGNGVFVIIFIFCAAVFIINLFISIIINNYTLQTGVAFLNDEQYGWYEVKKVLSMVKPSKRRDDGEITPFQKIIFKFVSKKNGIWSRFISITLVAHFALLISESYPYSYSGTTVRNSLFVVTTTILLIHMILLQFSLGTRVFYSNRMNLFMMIVVISALVMTCISFGVSKKTVFTNINKSFLVAVLCLIIPQVDMLNQLIKYGSTGLFSLISLLYTWLVLFLVFAIALNQLFGMTRLGENTTGNLNTRTVTKALIMLFRNSFGEGWNQIMIDFEISEPYCTNNGYSNSDCGSRPLALLLFICWNILSMYIFLNILISVVITNFSYIYHGSGPHKLITREEIRKFKRAWNCLDVNGSGYIYESDLFKFMHSLDGVLSYHVYPKFLSLPTITEKTVDQKDLNNGYDIEFNITKMQEILSFIDFRKARKRRIRYERLISELLACSIAIAIDDPEEENGTVIRKIPFKESLLIIGYYSRFEDSTCLNLEDFLRHSTQIKNINRGLRRAKIVSTIKMIFTRLRYKFAVDKMKIFDKIANASPFEKEVLKERLRNSLKGNDISYEILTDNTIRVVDPENPIFNNNLYRVMSASSRNPFSDAYVTNQSVESFISEDDVIR</sequence>
<dbReference type="GO" id="GO:0005891">
    <property type="term" value="C:voltage-gated calcium channel complex"/>
    <property type="evidence" value="ECO:0007669"/>
    <property type="project" value="TreeGrafter"/>
</dbReference>
<keyword evidence="14" id="KW-0407">Ion channel</keyword>
<dbReference type="FunFam" id="1.10.287.70:FF:000093">
    <property type="entry name" value="Calcium channel subunit Cch1"/>
    <property type="match status" value="1"/>
</dbReference>
<keyword evidence="12 18" id="KW-0472">Membrane</keyword>
<accession>A0A9P6WR34</accession>
<feature type="region of interest" description="Disordered" evidence="17">
    <location>
        <begin position="19"/>
        <end position="38"/>
    </location>
</feature>
<feature type="transmembrane region" description="Helical" evidence="18">
    <location>
        <begin position="1456"/>
        <end position="1483"/>
    </location>
</feature>
<feature type="compositionally biased region" description="Low complexity" evidence="17">
    <location>
        <begin position="252"/>
        <end position="268"/>
    </location>
</feature>
<feature type="transmembrane region" description="Helical" evidence="18">
    <location>
        <begin position="893"/>
        <end position="919"/>
    </location>
</feature>
<dbReference type="Gene3D" id="1.10.287.70">
    <property type="match status" value="4"/>
</dbReference>
<evidence type="ECO:0000256" key="18">
    <source>
        <dbReference type="SAM" id="Phobius"/>
    </source>
</evidence>
<evidence type="ECO:0000256" key="9">
    <source>
        <dbReference type="ARBA" id="ARBA00022882"/>
    </source>
</evidence>
<dbReference type="SUPFAM" id="SSF81324">
    <property type="entry name" value="Voltage-gated potassium channels"/>
    <property type="match status" value="3"/>
</dbReference>
<keyword evidence="21" id="KW-1185">Reference proteome</keyword>
<dbReference type="GO" id="GO:0098703">
    <property type="term" value="P:calcium ion import across plasma membrane"/>
    <property type="evidence" value="ECO:0007669"/>
    <property type="project" value="TreeGrafter"/>
</dbReference>
<evidence type="ECO:0000256" key="2">
    <source>
        <dbReference type="ARBA" id="ARBA00022448"/>
    </source>
</evidence>
<feature type="compositionally biased region" description="Low complexity" evidence="17">
    <location>
        <begin position="227"/>
        <end position="244"/>
    </location>
</feature>
<keyword evidence="4" id="KW-0597">Phosphoprotein</keyword>
<feature type="transmembrane region" description="Helical" evidence="18">
    <location>
        <begin position="1050"/>
        <end position="1070"/>
    </location>
</feature>
<feature type="transmembrane region" description="Helical" evidence="18">
    <location>
        <begin position="563"/>
        <end position="586"/>
    </location>
</feature>
<dbReference type="EMBL" id="PUHW01000016">
    <property type="protein sequence ID" value="KAG0690838.1"/>
    <property type="molecule type" value="Genomic_DNA"/>
</dbReference>
<feature type="transmembrane region" description="Helical" evidence="18">
    <location>
        <begin position="1736"/>
        <end position="1756"/>
    </location>
</feature>
<feature type="region of interest" description="Disordered" evidence="17">
    <location>
        <begin position="143"/>
        <end position="179"/>
    </location>
</feature>
<feature type="transmembrane region" description="Helical" evidence="18">
    <location>
        <begin position="1768"/>
        <end position="1787"/>
    </location>
</feature>
<evidence type="ECO:0000256" key="11">
    <source>
        <dbReference type="ARBA" id="ARBA00023065"/>
    </source>
</evidence>
<keyword evidence="13" id="KW-0325">Glycoprotein</keyword>
<keyword evidence="7 18" id="KW-0812">Transmembrane</keyword>
<dbReference type="Pfam" id="PF00520">
    <property type="entry name" value="Ion_trans"/>
    <property type="match status" value="4"/>
</dbReference>
<evidence type="ECO:0000256" key="14">
    <source>
        <dbReference type="ARBA" id="ARBA00023303"/>
    </source>
</evidence>
<organism evidence="20 21">
    <name type="scientific">Pichia californica</name>
    <dbReference type="NCBI Taxonomy" id="460514"/>
    <lineage>
        <taxon>Eukaryota</taxon>
        <taxon>Fungi</taxon>
        <taxon>Dikarya</taxon>
        <taxon>Ascomycota</taxon>
        <taxon>Saccharomycotina</taxon>
        <taxon>Pichiomycetes</taxon>
        <taxon>Pichiales</taxon>
        <taxon>Pichiaceae</taxon>
        <taxon>Pichia</taxon>
    </lineage>
</organism>
<feature type="transmembrane region" description="Helical" evidence="18">
    <location>
        <begin position="1375"/>
        <end position="1396"/>
    </location>
</feature>
<feature type="transmembrane region" description="Helical" evidence="18">
    <location>
        <begin position="959"/>
        <end position="976"/>
    </location>
</feature>
<name>A0A9P6WR34_9ASCO</name>
<dbReference type="PROSITE" id="PS50222">
    <property type="entry name" value="EF_HAND_2"/>
    <property type="match status" value="1"/>
</dbReference>
<evidence type="ECO:0000256" key="4">
    <source>
        <dbReference type="ARBA" id="ARBA00022553"/>
    </source>
</evidence>
<evidence type="ECO:0000313" key="21">
    <source>
        <dbReference type="Proteomes" id="UP000697127"/>
    </source>
</evidence>
<keyword evidence="9" id="KW-0851">Voltage-gated channel</keyword>
<feature type="transmembrane region" description="Helical" evidence="18">
    <location>
        <begin position="1504"/>
        <end position="1530"/>
    </location>
</feature>
<dbReference type="SUPFAM" id="SSF47473">
    <property type="entry name" value="EF-hand"/>
    <property type="match status" value="1"/>
</dbReference>
<feature type="transmembrane region" description="Helical" evidence="18">
    <location>
        <begin position="766"/>
        <end position="785"/>
    </location>
</feature>
<keyword evidence="8" id="KW-0106">Calcium</keyword>
<dbReference type="InterPro" id="IPR050599">
    <property type="entry name" value="VDCC_alpha-1_subunit"/>
</dbReference>
<evidence type="ECO:0000256" key="13">
    <source>
        <dbReference type="ARBA" id="ARBA00023180"/>
    </source>
</evidence>
<feature type="transmembrane region" description="Helical" evidence="18">
    <location>
        <begin position="1703"/>
        <end position="1724"/>
    </location>
</feature>
<proteinExistence type="inferred from homology"/>
<feature type="transmembrane region" description="Helical" evidence="18">
    <location>
        <begin position="988"/>
        <end position="1011"/>
    </location>
</feature>
<evidence type="ECO:0000259" key="19">
    <source>
        <dbReference type="PROSITE" id="PS50222"/>
    </source>
</evidence>
<feature type="transmembrane region" description="Helical" evidence="18">
    <location>
        <begin position="704"/>
        <end position="722"/>
    </location>
</feature>
<feature type="transmembrane region" description="Helical" evidence="18">
    <location>
        <begin position="518"/>
        <end position="543"/>
    </location>
</feature>
<feature type="transmembrane region" description="Helical" evidence="18">
    <location>
        <begin position="1090"/>
        <end position="1109"/>
    </location>
</feature>
<dbReference type="PANTHER" id="PTHR45628">
    <property type="entry name" value="VOLTAGE-DEPENDENT CALCIUM CHANNEL TYPE A SUBUNIT ALPHA-1"/>
    <property type="match status" value="1"/>
</dbReference>
<feature type="region of interest" description="Disordered" evidence="17">
    <location>
        <begin position="211"/>
        <end position="271"/>
    </location>
</feature>
<evidence type="ECO:0000256" key="15">
    <source>
        <dbReference type="ARBA" id="ARBA00061395"/>
    </source>
</evidence>
<evidence type="ECO:0000256" key="1">
    <source>
        <dbReference type="ARBA" id="ARBA00004651"/>
    </source>
</evidence>
<gene>
    <name evidence="20" type="primary">CCH1</name>
    <name evidence="20" type="ORF">C6P40_001098</name>
</gene>
<keyword evidence="10 18" id="KW-1133">Transmembrane helix</keyword>
<evidence type="ECO:0000256" key="8">
    <source>
        <dbReference type="ARBA" id="ARBA00022837"/>
    </source>
</evidence>
<dbReference type="Gene3D" id="1.20.120.350">
    <property type="entry name" value="Voltage-gated potassium channels. Chain C"/>
    <property type="match status" value="3"/>
</dbReference>
<keyword evidence="11" id="KW-0406">Ion transport</keyword>
<feature type="transmembrane region" description="Helical" evidence="18">
    <location>
        <begin position="1826"/>
        <end position="1847"/>
    </location>
</feature>
<dbReference type="InterPro" id="IPR002048">
    <property type="entry name" value="EF_hand_dom"/>
</dbReference>
<dbReference type="InterPro" id="IPR011992">
    <property type="entry name" value="EF-hand-dom_pair"/>
</dbReference>
<evidence type="ECO:0000256" key="12">
    <source>
        <dbReference type="ARBA" id="ARBA00023136"/>
    </source>
</evidence>
<dbReference type="PANTHER" id="PTHR45628:SF7">
    <property type="entry name" value="VOLTAGE-DEPENDENT CALCIUM CHANNEL TYPE A SUBUNIT ALPHA-1"/>
    <property type="match status" value="1"/>
</dbReference>
<evidence type="ECO:0000256" key="7">
    <source>
        <dbReference type="ARBA" id="ARBA00022692"/>
    </source>
</evidence>
<feature type="transmembrane region" description="Helical" evidence="18">
    <location>
        <begin position="1914"/>
        <end position="1939"/>
    </location>
</feature>
<feature type="transmembrane region" description="Helical" evidence="18">
    <location>
        <begin position="1018"/>
        <end position="1038"/>
    </location>
</feature>
<dbReference type="GO" id="GO:0005509">
    <property type="term" value="F:calcium ion binding"/>
    <property type="evidence" value="ECO:0007669"/>
    <property type="project" value="InterPro"/>
</dbReference>
<comment type="caution">
    <text evidence="20">The sequence shown here is derived from an EMBL/GenBank/DDBJ whole genome shotgun (WGS) entry which is preliminary data.</text>
</comment>
<evidence type="ECO:0000256" key="16">
    <source>
        <dbReference type="ARBA" id="ARBA00067459"/>
    </source>
</evidence>
<dbReference type="InterPro" id="IPR027359">
    <property type="entry name" value="Volt_channel_dom_sf"/>
</dbReference>
<feature type="region of interest" description="Disordered" evidence="17">
    <location>
        <begin position="300"/>
        <end position="353"/>
    </location>
</feature>
<keyword evidence="6" id="KW-0107">Calcium channel</keyword>
<evidence type="ECO:0000256" key="3">
    <source>
        <dbReference type="ARBA" id="ARBA00022475"/>
    </source>
</evidence>
<feature type="transmembrane region" description="Helical" evidence="18">
    <location>
        <begin position="1124"/>
        <end position="1141"/>
    </location>
</feature>
<keyword evidence="3" id="KW-1003">Cell membrane</keyword>
<reference evidence="20" key="1">
    <citation type="submission" date="2020-11" db="EMBL/GenBank/DDBJ databases">
        <title>Kefir isolates.</title>
        <authorList>
            <person name="Marcisauskas S."/>
            <person name="Kim Y."/>
            <person name="Blasche S."/>
        </authorList>
    </citation>
    <scope>NUCLEOTIDE SEQUENCE</scope>
    <source>
        <strain evidence="20">Olga-1</strain>
    </source>
</reference>
<evidence type="ECO:0000256" key="10">
    <source>
        <dbReference type="ARBA" id="ARBA00022989"/>
    </source>
</evidence>
<protein>
    <recommendedName>
        <fullName evidence="16">Calcium-channel protein CCH1</fullName>
    </recommendedName>
</protein>
<feature type="transmembrane region" description="Helical" evidence="18">
    <location>
        <begin position="1624"/>
        <end position="1646"/>
    </location>
</feature>
<dbReference type="GO" id="GO:0008331">
    <property type="term" value="F:high voltage-gated calcium channel activity"/>
    <property type="evidence" value="ECO:0007669"/>
    <property type="project" value="TreeGrafter"/>
</dbReference>
<feature type="transmembrane region" description="Helical" evidence="18">
    <location>
        <begin position="1417"/>
        <end position="1436"/>
    </location>
</feature>
<evidence type="ECO:0000256" key="6">
    <source>
        <dbReference type="ARBA" id="ARBA00022673"/>
    </source>
</evidence>
<feature type="compositionally biased region" description="Low complexity" evidence="17">
    <location>
        <begin position="149"/>
        <end position="162"/>
    </location>
</feature>
<feature type="domain" description="EF-hand" evidence="19">
    <location>
        <begin position="1958"/>
        <end position="1993"/>
    </location>
</feature>
<comment type="subcellular location">
    <subcellularLocation>
        <location evidence="1">Cell membrane</location>
        <topology evidence="1">Multi-pass membrane protein</topology>
    </subcellularLocation>
</comment>
<dbReference type="Proteomes" id="UP000697127">
    <property type="component" value="Unassembled WGS sequence"/>
</dbReference>